<evidence type="ECO:0000313" key="2">
    <source>
        <dbReference type="Proteomes" id="UP000309997"/>
    </source>
</evidence>
<comment type="caution">
    <text evidence="1">The sequence shown here is derived from an EMBL/GenBank/DDBJ whole genome shotgun (WGS) entry which is preliminary data.</text>
</comment>
<organism evidence="1 2">
    <name type="scientific">Populus alba</name>
    <name type="common">White poplar</name>
    <dbReference type="NCBI Taxonomy" id="43335"/>
    <lineage>
        <taxon>Eukaryota</taxon>
        <taxon>Viridiplantae</taxon>
        <taxon>Streptophyta</taxon>
        <taxon>Embryophyta</taxon>
        <taxon>Tracheophyta</taxon>
        <taxon>Spermatophyta</taxon>
        <taxon>Magnoliopsida</taxon>
        <taxon>eudicotyledons</taxon>
        <taxon>Gunneridae</taxon>
        <taxon>Pentapetalae</taxon>
        <taxon>rosids</taxon>
        <taxon>fabids</taxon>
        <taxon>Malpighiales</taxon>
        <taxon>Salicaceae</taxon>
        <taxon>Saliceae</taxon>
        <taxon>Populus</taxon>
    </lineage>
</organism>
<reference evidence="1 2" key="1">
    <citation type="journal article" date="2024" name="Plant Biotechnol. J.">
        <title>Genome and CRISPR/Cas9 system of a widespread forest tree (Populus alba) in the world.</title>
        <authorList>
            <person name="Liu Y.J."/>
            <person name="Jiang P.F."/>
            <person name="Han X.M."/>
            <person name="Li X.Y."/>
            <person name="Wang H.M."/>
            <person name="Wang Y.J."/>
            <person name="Wang X.X."/>
            <person name="Zeng Q.Y."/>
        </authorList>
    </citation>
    <scope>NUCLEOTIDE SEQUENCE [LARGE SCALE GENOMIC DNA]</scope>
    <source>
        <strain evidence="2">cv. PAL-ZL1</strain>
    </source>
</reference>
<protein>
    <submittedName>
        <fullName evidence="1">Uncharacterized protein</fullName>
    </submittedName>
</protein>
<proteinExistence type="predicted"/>
<accession>A0ACC4AX34</accession>
<keyword evidence="2" id="KW-1185">Reference proteome</keyword>
<evidence type="ECO:0000313" key="1">
    <source>
        <dbReference type="EMBL" id="KAL3570472.1"/>
    </source>
</evidence>
<sequence length="274" mass="30360">MEEKEKGSKGGSEERWKGAIANLTEMTSNLDSLQKLLLKKAVFVNEETFSKASLTSEQARSIKVLEQRVETLERELDAAISAAAHARAEKRQAEAAQKDAELRAQEITRELESTTSMPTISSFQLYICERKISLVMYFIVDTLCSSADSLFVGLKVFCVRGSCIGFPQAKHEKVLHVVKTDGKVLEFRAPVLVKDIAVNFPGSGTSPVVDREEEASSGGVKRIKVVITKQQLHQLLKKEISLEDVLLGLEQKSSSLDSPRNWKPKLESIPEGLE</sequence>
<name>A0ACC4AX34_POPAL</name>
<gene>
    <name evidence="1" type="ORF">D5086_027721</name>
</gene>
<dbReference type="EMBL" id="RCHU02000015">
    <property type="protein sequence ID" value="KAL3570472.1"/>
    <property type="molecule type" value="Genomic_DNA"/>
</dbReference>
<dbReference type="Proteomes" id="UP000309997">
    <property type="component" value="Unassembled WGS sequence"/>
</dbReference>